<sequence length="220" mass="25847">MNFLSHYYFDRTSTDCYHILGTALPDLLKNADKSIILHPEKLVHTDSRINSLIAGWSRHLEVDRHYHCSEFFEHHSRAIKLQLLPAIEGSPVKPFFLGHVAIELILDNLLLTTGKISVDEFYKHLNNCDEEVIREFLEFSGLHNTDVFLTFFEGFKKHRYLETYTETAQVAYALKRICMRIWHHPFTAEQEASMNEVIAQYRLELLDNFMGIFEQIEEKL</sequence>
<dbReference type="OrthoDB" id="790170at2"/>
<evidence type="ECO:0000313" key="2">
    <source>
        <dbReference type="Proteomes" id="UP000244168"/>
    </source>
</evidence>
<evidence type="ECO:0008006" key="3">
    <source>
        <dbReference type="Google" id="ProtNLM"/>
    </source>
</evidence>
<name>A0A2T5J717_9SPHI</name>
<protein>
    <recommendedName>
        <fullName evidence="3">Acyl carrier protein phosphodiesterase</fullName>
    </recommendedName>
</protein>
<dbReference type="AlphaFoldDB" id="A0A2T5J717"/>
<evidence type="ECO:0000313" key="1">
    <source>
        <dbReference type="EMBL" id="PTQ94943.1"/>
    </source>
</evidence>
<proteinExistence type="predicted"/>
<organism evidence="1 2">
    <name type="scientific">Mucilaginibacter yixingensis</name>
    <dbReference type="NCBI Taxonomy" id="1295612"/>
    <lineage>
        <taxon>Bacteria</taxon>
        <taxon>Pseudomonadati</taxon>
        <taxon>Bacteroidota</taxon>
        <taxon>Sphingobacteriia</taxon>
        <taxon>Sphingobacteriales</taxon>
        <taxon>Sphingobacteriaceae</taxon>
        <taxon>Mucilaginibacter</taxon>
    </lineage>
</organism>
<dbReference type="EMBL" id="QAOQ01000006">
    <property type="protein sequence ID" value="PTQ94943.1"/>
    <property type="molecule type" value="Genomic_DNA"/>
</dbReference>
<dbReference type="RefSeq" id="WP_107829723.1">
    <property type="nucleotide sequence ID" value="NZ_CP160205.1"/>
</dbReference>
<reference evidence="1 2" key="1">
    <citation type="submission" date="2018-04" db="EMBL/GenBank/DDBJ databases">
        <title>Genomic Encyclopedia of Archaeal and Bacterial Type Strains, Phase II (KMG-II): from individual species to whole genera.</title>
        <authorList>
            <person name="Goeker M."/>
        </authorList>
    </citation>
    <scope>NUCLEOTIDE SEQUENCE [LARGE SCALE GENOMIC DNA]</scope>
    <source>
        <strain evidence="1 2">DSM 26809</strain>
    </source>
</reference>
<comment type="caution">
    <text evidence="1">The sequence shown here is derived from an EMBL/GenBank/DDBJ whole genome shotgun (WGS) entry which is preliminary data.</text>
</comment>
<accession>A0A2T5J717</accession>
<dbReference type="Proteomes" id="UP000244168">
    <property type="component" value="Unassembled WGS sequence"/>
</dbReference>
<keyword evidence="2" id="KW-1185">Reference proteome</keyword>
<gene>
    <name evidence="1" type="ORF">C8P68_106157</name>
</gene>